<keyword evidence="3 6" id="KW-1133">Transmembrane helix</keyword>
<name>A0ABN1UJ90_9ACTN</name>
<evidence type="ECO:0000256" key="1">
    <source>
        <dbReference type="ARBA" id="ARBA00004141"/>
    </source>
</evidence>
<gene>
    <name evidence="8" type="ORF">GCM10009606_35460</name>
</gene>
<dbReference type="InterPro" id="IPR007829">
    <property type="entry name" value="TM2"/>
</dbReference>
<dbReference type="Pfam" id="PF05154">
    <property type="entry name" value="TM2"/>
    <property type="match status" value="1"/>
</dbReference>
<accession>A0ABN1UJ90</accession>
<keyword evidence="2 6" id="KW-0812">Transmembrane</keyword>
<keyword evidence="9" id="KW-1185">Reference proteome</keyword>
<evidence type="ECO:0000256" key="4">
    <source>
        <dbReference type="ARBA" id="ARBA00023136"/>
    </source>
</evidence>
<feature type="transmembrane region" description="Helical" evidence="6">
    <location>
        <begin position="92"/>
        <end position="110"/>
    </location>
</feature>
<feature type="region of interest" description="Disordered" evidence="5">
    <location>
        <begin position="1"/>
        <end position="78"/>
    </location>
</feature>
<dbReference type="SUPFAM" id="SSF81995">
    <property type="entry name" value="beta-sandwich domain of Sec23/24"/>
    <property type="match status" value="1"/>
</dbReference>
<keyword evidence="4 6" id="KW-0472">Membrane</keyword>
<evidence type="ECO:0000256" key="2">
    <source>
        <dbReference type="ARBA" id="ARBA00022692"/>
    </source>
</evidence>
<evidence type="ECO:0000313" key="8">
    <source>
        <dbReference type="EMBL" id="GAA1154050.1"/>
    </source>
</evidence>
<evidence type="ECO:0000256" key="5">
    <source>
        <dbReference type="SAM" id="MobiDB-lite"/>
    </source>
</evidence>
<sequence length="158" mass="17034">MTQGPEEPLDPNQQPPEGGQSAPPPYGQPTPPPYGEPTPPPYEQQQPPPYQQQPYQQQPPQPGYAPGYPPNPAAPYGLHPVTGVPYSDKTKLVAGLLQILLPFGIGRFYLGDTKTGVWQLVVTLVTCGIGALWPFIDGIIILATDNVTDAQGRPLRMS</sequence>
<dbReference type="Proteomes" id="UP001499979">
    <property type="component" value="Unassembled WGS sequence"/>
</dbReference>
<comment type="subcellular location">
    <subcellularLocation>
        <location evidence="1">Membrane</location>
        <topology evidence="1">Multi-pass membrane protein</topology>
    </subcellularLocation>
</comment>
<protein>
    <recommendedName>
        <fullName evidence="7">TM2 domain-containing protein</fullName>
    </recommendedName>
</protein>
<feature type="compositionally biased region" description="Pro residues" evidence="5">
    <location>
        <begin position="22"/>
        <end position="73"/>
    </location>
</feature>
<feature type="transmembrane region" description="Helical" evidence="6">
    <location>
        <begin position="116"/>
        <end position="136"/>
    </location>
</feature>
<organism evidence="8 9">
    <name type="scientific">Nocardioides aquiterrae</name>
    <dbReference type="NCBI Taxonomy" id="203799"/>
    <lineage>
        <taxon>Bacteria</taxon>
        <taxon>Bacillati</taxon>
        <taxon>Actinomycetota</taxon>
        <taxon>Actinomycetes</taxon>
        <taxon>Propionibacteriales</taxon>
        <taxon>Nocardioidaceae</taxon>
        <taxon>Nocardioides</taxon>
    </lineage>
</organism>
<proteinExistence type="predicted"/>
<evidence type="ECO:0000256" key="6">
    <source>
        <dbReference type="SAM" id="Phobius"/>
    </source>
</evidence>
<reference evidence="8 9" key="1">
    <citation type="journal article" date="2019" name="Int. J. Syst. Evol. Microbiol.">
        <title>The Global Catalogue of Microorganisms (GCM) 10K type strain sequencing project: providing services to taxonomists for standard genome sequencing and annotation.</title>
        <authorList>
            <consortium name="The Broad Institute Genomics Platform"/>
            <consortium name="The Broad Institute Genome Sequencing Center for Infectious Disease"/>
            <person name="Wu L."/>
            <person name="Ma J."/>
        </authorList>
    </citation>
    <scope>NUCLEOTIDE SEQUENCE [LARGE SCALE GENOMIC DNA]</scope>
    <source>
        <strain evidence="8 9">JCM 11813</strain>
    </source>
</reference>
<evidence type="ECO:0000256" key="3">
    <source>
        <dbReference type="ARBA" id="ARBA00022989"/>
    </source>
</evidence>
<dbReference type="RefSeq" id="WP_343908949.1">
    <property type="nucleotide sequence ID" value="NZ_BAAAJE010000019.1"/>
</dbReference>
<comment type="caution">
    <text evidence="8">The sequence shown here is derived from an EMBL/GenBank/DDBJ whole genome shotgun (WGS) entry which is preliminary data.</text>
</comment>
<evidence type="ECO:0000259" key="7">
    <source>
        <dbReference type="Pfam" id="PF05154"/>
    </source>
</evidence>
<dbReference type="EMBL" id="BAAAJE010000019">
    <property type="protein sequence ID" value="GAA1154050.1"/>
    <property type="molecule type" value="Genomic_DNA"/>
</dbReference>
<evidence type="ECO:0000313" key="9">
    <source>
        <dbReference type="Proteomes" id="UP001499979"/>
    </source>
</evidence>
<feature type="domain" description="TM2" evidence="7">
    <location>
        <begin position="88"/>
        <end position="139"/>
    </location>
</feature>